<reference evidence="7 10" key="1">
    <citation type="submission" date="2016-06" db="EMBL/GenBank/DDBJ databases">
        <title>Draft genome of Moraxella atlantae CCUG 59586.</title>
        <authorList>
            <person name="Salva-Serra F."/>
            <person name="Engstrom-Jakobsson H."/>
            <person name="Thorell K."/>
            <person name="Gonzales-Siles L."/>
            <person name="Karlsson R."/>
            <person name="Boulund F."/>
            <person name="Engstrand L."/>
            <person name="Kristiansson E."/>
            <person name="Moore E."/>
        </authorList>
    </citation>
    <scope>NUCLEOTIDE SEQUENCE [LARGE SCALE GENOMIC DNA]</scope>
    <source>
        <strain evidence="7 10">CCUG 59586</strain>
    </source>
</reference>
<dbReference type="AlphaFoldDB" id="A0A1B8QGJ3"/>
<evidence type="ECO:0000256" key="2">
    <source>
        <dbReference type="ARBA" id="ARBA00022692"/>
    </source>
</evidence>
<dbReference type="OrthoDB" id="80306at2"/>
<protein>
    <recommendedName>
        <fullName evidence="5">UPF0756 membrane protein A9306_06655</fullName>
    </recommendedName>
</protein>
<dbReference type="STRING" id="34059.A9308_09695"/>
<dbReference type="Proteomes" id="UP000255193">
    <property type="component" value="Unassembled WGS sequence"/>
</dbReference>
<evidence type="ECO:0000256" key="3">
    <source>
        <dbReference type="ARBA" id="ARBA00022989"/>
    </source>
</evidence>
<evidence type="ECO:0000313" key="9">
    <source>
        <dbReference type="Proteomes" id="UP000092508"/>
    </source>
</evidence>
<dbReference type="GO" id="GO:0005886">
    <property type="term" value="C:plasma membrane"/>
    <property type="evidence" value="ECO:0007669"/>
    <property type="project" value="UniProtKB-SubCell"/>
</dbReference>
<feature type="transmembrane region" description="Helical" evidence="5">
    <location>
        <begin position="12"/>
        <end position="38"/>
    </location>
</feature>
<name>A0A1B8QGJ3_9GAMM</name>
<evidence type="ECO:0000313" key="10">
    <source>
        <dbReference type="Proteomes" id="UP000092616"/>
    </source>
</evidence>
<dbReference type="RefSeq" id="WP_067059247.1">
    <property type="nucleotide sequence ID" value="NZ_CP171125.1"/>
</dbReference>
<keyword evidence="10" id="KW-1185">Reference proteome</keyword>
<feature type="transmembrane region" description="Helical" evidence="5">
    <location>
        <begin position="50"/>
        <end position="73"/>
    </location>
</feature>
<dbReference type="PANTHER" id="PTHR38452">
    <property type="entry name" value="UPF0756 MEMBRANE PROTEIN YEAL"/>
    <property type="match status" value="1"/>
</dbReference>
<evidence type="ECO:0000256" key="1">
    <source>
        <dbReference type="ARBA" id="ARBA00022475"/>
    </source>
</evidence>
<dbReference type="Proteomes" id="UP000092616">
    <property type="component" value="Unassembled WGS sequence"/>
</dbReference>
<accession>A0A1B8QGJ3</accession>
<comment type="subcellular location">
    <subcellularLocation>
        <location evidence="5">Cell membrane</location>
        <topology evidence="5">Multi-pass membrane protein</topology>
    </subcellularLocation>
</comment>
<comment type="similarity">
    <text evidence="5">Belongs to the UPF0756 family.</text>
</comment>
<dbReference type="EMBL" id="LZMZ01000038">
    <property type="protein sequence ID" value="OBX75445.1"/>
    <property type="molecule type" value="Genomic_DNA"/>
</dbReference>
<evidence type="ECO:0000313" key="6">
    <source>
        <dbReference type="EMBL" id="OBX75445.1"/>
    </source>
</evidence>
<dbReference type="EMBL" id="UGQA01000001">
    <property type="protein sequence ID" value="STY94304.1"/>
    <property type="molecule type" value="Genomic_DNA"/>
</dbReference>
<evidence type="ECO:0000256" key="5">
    <source>
        <dbReference type="HAMAP-Rule" id="MF_01874"/>
    </source>
</evidence>
<dbReference type="HAMAP" id="MF_01874">
    <property type="entry name" value="UPF0756"/>
    <property type="match status" value="1"/>
</dbReference>
<proteinExistence type="inferred from homology"/>
<dbReference type="PANTHER" id="PTHR38452:SF1">
    <property type="entry name" value="UPF0756 MEMBRANE PROTEIN YEAL"/>
    <property type="match status" value="1"/>
</dbReference>
<gene>
    <name evidence="7" type="ORF">A9306_06655</name>
    <name evidence="6" type="ORF">A9308_09695</name>
    <name evidence="8" type="ORF">NCTC11091_00063</name>
</gene>
<dbReference type="InterPro" id="IPR007382">
    <property type="entry name" value="UPF0756_TM"/>
</dbReference>
<feature type="transmembrane region" description="Helical" evidence="5">
    <location>
        <begin position="85"/>
        <end position="105"/>
    </location>
</feature>
<evidence type="ECO:0000313" key="11">
    <source>
        <dbReference type="Proteomes" id="UP000255193"/>
    </source>
</evidence>
<dbReference type="Pfam" id="PF04284">
    <property type="entry name" value="DUF441"/>
    <property type="match status" value="1"/>
</dbReference>
<reference evidence="8 11" key="3">
    <citation type="submission" date="2018-06" db="EMBL/GenBank/DDBJ databases">
        <authorList>
            <consortium name="Pathogen Informatics"/>
            <person name="Doyle S."/>
        </authorList>
    </citation>
    <scope>NUCLEOTIDE SEQUENCE [LARGE SCALE GENOMIC DNA]</scope>
    <source>
        <strain evidence="8 11">NCTC11091</strain>
    </source>
</reference>
<keyword evidence="1 5" id="KW-1003">Cell membrane</keyword>
<keyword evidence="2 5" id="KW-0812">Transmembrane</keyword>
<reference evidence="6 9" key="2">
    <citation type="submission" date="2016-06" db="EMBL/GenBank/DDBJ databases">
        <title>Draft genome of Moraxella atlantae CCUG 66109.</title>
        <authorList>
            <person name="Salva-Serra F."/>
            <person name="Engstrom-Jakobsson H."/>
            <person name="Thorell K."/>
            <person name="Gonzales-Siles L."/>
            <person name="Karlsson R."/>
            <person name="Boulund F."/>
            <person name="Engstrand L."/>
            <person name="Kristiansson E."/>
            <person name="Moore E."/>
        </authorList>
    </citation>
    <scope>NUCLEOTIDE SEQUENCE [LARGE SCALE GENOMIC DNA]</scope>
    <source>
        <strain evidence="6 9">CCUG 66109</strain>
    </source>
</reference>
<evidence type="ECO:0000313" key="7">
    <source>
        <dbReference type="EMBL" id="OBX81208.1"/>
    </source>
</evidence>
<evidence type="ECO:0000256" key="4">
    <source>
        <dbReference type="ARBA" id="ARBA00023136"/>
    </source>
</evidence>
<keyword evidence="3 5" id="KW-1133">Transmembrane helix</keyword>
<dbReference type="EMBL" id="LZNA01000027">
    <property type="protein sequence ID" value="OBX81208.1"/>
    <property type="molecule type" value="Genomic_DNA"/>
</dbReference>
<keyword evidence="4 5" id="KW-0472">Membrane</keyword>
<sequence length="154" mass="16295">MEFLNAQLTTIVLLILLACGLLVHNPTIWVSAALLLLLKMLPFNQPVFAYIQQYGLNAGVFVLTLAILAPIASGKISSQAILQSFTSWQSILAIGVGLLVTWLGARGVRLMSADPNVVTSLMIGTVAGVVLFRGVAVGPLIAAGILSLLLWSKQ</sequence>
<organism evidence="7 10">
    <name type="scientific">Faucicola atlantae</name>
    <dbReference type="NCBI Taxonomy" id="34059"/>
    <lineage>
        <taxon>Bacteria</taxon>
        <taxon>Pseudomonadati</taxon>
        <taxon>Pseudomonadota</taxon>
        <taxon>Gammaproteobacteria</taxon>
        <taxon>Moraxellales</taxon>
        <taxon>Moraxellaceae</taxon>
        <taxon>Faucicola</taxon>
    </lineage>
</organism>
<feature type="transmembrane region" description="Helical" evidence="5">
    <location>
        <begin position="125"/>
        <end position="151"/>
    </location>
</feature>
<dbReference type="Proteomes" id="UP000092508">
    <property type="component" value="Unassembled WGS sequence"/>
</dbReference>
<evidence type="ECO:0000313" key="8">
    <source>
        <dbReference type="EMBL" id="STY94304.1"/>
    </source>
</evidence>